<accession>A0A956M3T2</accession>
<dbReference type="Proteomes" id="UP000697710">
    <property type="component" value="Unassembled WGS sequence"/>
</dbReference>
<reference evidence="1" key="2">
    <citation type="journal article" date="2021" name="Microbiome">
        <title>Successional dynamics and alternative stable states in a saline activated sludge microbial community over 9 years.</title>
        <authorList>
            <person name="Wang Y."/>
            <person name="Ye J."/>
            <person name="Ju F."/>
            <person name="Liu L."/>
            <person name="Boyd J.A."/>
            <person name="Deng Y."/>
            <person name="Parks D.H."/>
            <person name="Jiang X."/>
            <person name="Yin X."/>
            <person name="Woodcroft B.J."/>
            <person name="Tyson G.W."/>
            <person name="Hugenholtz P."/>
            <person name="Polz M.F."/>
            <person name="Zhang T."/>
        </authorList>
    </citation>
    <scope>NUCLEOTIDE SEQUENCE</scope>
    <source>
        <strain evidence="1">HKST-UBA01</strain>
    </source>
</reference>
<dbReference type="EMBL" id="JAGQHR010000710">
    <property type="protein sequence ID" value="MCA9729470.1"/>
    <property type="molecule type" value="Genomic_DNA"/>
</dbReference>
<evidence type="ECO:0008006" key="3">
    <source>
        <dbReference type="Google" id="ProtNLM"/>
    </source>
</evidence>
<dbReference type="AlphaFoldDB" id="A0A956M3T2"/>
<gene>
    <name evidence="1" type="ORF">KC729_17415</name>
</gene>
<proteinExistence type="predicted"/>
<reference evidence="1" key="1">
    <citation type="submission" date="2020-04" db="EMBL/GenBank/DDBJ databases">
        <authorList>
            <person name="Zhang T."/>
        </authorList>
    </citation>
    <scope>NUCLEOTIDE SEQUENCE</scope>
    <source>
        <strain evidence="1">HKST-UBA01</strain>
    </source>
</reference>
<organism evidence="1 2">
    <name type="scientific">Eiseniibacteriota bacterium</name>
    <dbReference type="NCBI Taxonomy" id="2212470"/>
    <lineage>
        <taxon>Bacteria</taxon>
        <taxon>Candidatus Eiseniibacteriota</taxon>
    </lineage>
</organism>
<evidence type="ECO:0000313" key="1">
    <source>
        <dbReference type="EMBL" id="MCA9729470.1"/>
    </source>
</evidence>
<comment type="caution">
    <text evidence="1">The sequence shown here is derived from an EMBL/GenBank/DDBJ whole genome shotgun (WGS) entry which is preliminary data.</text>
</comment>
<protein>
    <recommendedName>
        <fullName evidence="3">DUF4390 domain-containing protein</fullName>
    </recommendedName>
</protein>
<name>A0A956M3T2_UNCEI</name>
<sequence length="213" mass="23851">MRRAGFIGALTVTLLVANPPSAQSDGEITHFEPFLRNDDLCVDLEARNLMDERTALTIDSGLPGSCAFLLRLEARGPRVVSERLLERTLRFDLWENVYVLEEGNLRETFPSMVSADSALFRLDGFVLGPRTQLAASEEYRVLVVIDVEPLAKEDRERLRRYVSRNSGATGNSEELVLDLGAVLSKAFGKSSERHDSIVYETPYFRASDLEVEP</sequence>
<evidence type="ECO:0000313" key="2">
    <source>
        <dbReference type="Proteomes" id="UP000697710"/>
    </source>
</evidence>